<dbReference type="Gene3D" id="1.25.40.20">
    <property type="entry name" value="Ankyrin repeat-containing domain"/>
    <property type="match status" value="1"/>
</dbReference>
<accession>A0AAN6XK91</accession>
<evidence type="ECO:0000313" key="4">
    <source>
        <dbReference type="EMBL" id="KAK4199317.1"/>
    </source>
</evidence>
<sequence length="398" mass="43965">MADLILTVSSLSHKLSKTYHELAYRIPDCQSLTTAINTVSVEVNACRRIQEQLNAGPFRVPIPPDLSDRLEANLEDCRGVLWEAGNKANSLMSGHASSLAQLGGASSSEVVLWARAREFNRTAEAIQLQITQQLMIKALDILAVSSNSPPEFDASPKRTATSDTRRRVQKLHEQVMTENMNKRTSTVHAALSDVCAAPGVNNKRTKVIRTLLDWGADPGLPMDTEKTTCLQLASYWNDTGALHAFRDSLTRKHPATGSHTTDQSVAGRYYEGTRGRWKALLSWKNSHHSTVLHMAAFGVNPEAMSFLLREIEEEGLQRHVGIDGRNKEGNTPLLTSVKRSGGWDRDRVRRVAKMLLKAGASPDIADDNGQTPRRVLAELGLGMPPMPKRDREGNRGRH</sequence>
<dbReference type="AlphaFoldDB" id="A0AAN6XK91"/>
<dbReference type="SUPFAM" id="SSF48403">
    <property type="entry name" value="Ankyrin repeat"/>
    <property type="match status" value="1"/>
</dbReference>
<feature type="compositionally biased region" description="Basic and acidic residues" evidence="3">
    <location>
        <begin position="387"/>
        <end position="398"/>
    </location>
</feature>
<dbReference type="GO" id="GO:0010468">
    <property type="term" value="P:regulation of gene expression"/>
    <property type="evidence" value="ECO:0007669"/>
    <property type="project" value="TreeGrafter"/>
</dbReference>
<reference evidence="4" key="1">
    <citation type="journal article" date="2023" name="Mol. Phylogenet. Evol.">
        <title>Genome-scale phylogeny and comparative genomics of the fungal order Sordariales.</title>
        <authorList>
            <person name="Hensen N."/>
            <person name="Bonometti L."/>
            <person name="Westerberg I."/>
            <person name="Brannstrom I.O."/>
            <person name="Guillou S."/>
            <person name="Cros-Aarteil S."/>
            <person name="Calhoun S."/>
            <person name="Haridas S."/>
            <person name="Kuo A."/>
            <person name="Mondo S."/>
            <person name="Pangilinan J."/>
            <person name="Riley R."/>
            <person name="LaButti K."/>
            <person name="Andreopoulos B."/>
            <person name="Lipzen A."/>
            <person name="Chen C."/>
            <person name="Yan M."/>
            <person name="Daum C."/>
            <person name="Ng V."/>
            <person name="Clum A."/>
            <person name="Steindorff A."/>
            <person name="Ohm R.A."/>
            <person name="Martin F."/>
            <person name="Silar P."/>
            <person name="Natvig D.O."/>
            <person name="Lalanne C."/>
            <person name="Gautier V."/>
            <person name="Ament-Velasquez S.L."/>
            <person name="Kruys A."/>
            <person name="Hutchinson M.I."/>
            <person name="Powell A.J."/>
            <person name="Barry K."/>
            <person name="Miller A.N."/>
            <person name="Grigoriev I.V."/>
            <person name="Debuchy R."/>
            <person name="Gladieux P."/>
            <person name="Hiltunen Thoren M."/>
            <person name="Johannesson H."/>
        </authorList>
    </citation>
    <scope>NUCLEOTIDE SEQUENCE</scope>
    <source>
        <strain evidence="4">CBS 315.58</strain>
    </source>
</reference>
<name>A0AAN6XK91_9PEZI</name>
<dbReference type="Proteomes" id="UP001303160">
    <property type="component" value="Unassembled WGS sequence"/>
</dbReference>
<evidence type="ECO:0000256" key="1">
    <source>
        <dbReference type="ARBA" id="ARBA00022737"/>
    </source>
</evidence>
<organism evidence="4 5">
    <name type="scientific">Triangularia verruculosa</name>
    <dbReference type="NCBI Taxonomy" id="2587418"/>
    <lineage>
        <taxon>Eukaryota</taxon>
        <taxon>Fungi</taxon>
        <taxon>Dikarya</taxon>
        <taxon>Ascomycota</taxon>
        <taxon>Pezizomycotina</taxon>
        <taxon>Sordariomycetes</taxon>
        <taxon>Sordariomycetidae</taxon>
        <taxon>Sordariales</taxon>
        <taxon>Podosporaceae</taxon>
        <taxon>Triangularia</taxon>
    </lineage>
</organism>
<dbReference type="PANTHER" id="PTHR24124">
    <property type="entry name" value="ANKYRIN REPEAT FAMILY A"/>
    <property type="match status" value="1"/>
</dbReference>
<reference evidence="4" key="2">
    <citation type="submission" date="2023-05" db="EMBL/GenBank/DDBJ databases">
        <authorList>
            <consortium name="Lawrence Berkeley National Laboratory"/>
            <person name="Steindorff A."/>
            <person name="Hensen N."/>
            <person name="Bonometti L."/>
            <person name="Westerberg I."/>
            <person name="Brannstrom I.O."/>
            <person name="Guillou S."/>
            <person name="Cros-Aarteil S."/>
            <person name="Calhoun S."/>
            <person name="Haridas S."/>
            <person name="Kuo A."/>
            <person name="Mondo S."/>
            <person name="Pangilinan J."/>
            <person name="Riley R."/>
            <person name="Labutti K."/>
            <person name="Andreopoulos B."/>
            <person name="Lipzen A."/>
            <person name="Chen C."/>
            <person name="Yanf M."/>
            <person name="Daum C."/>
            <person name="Ng V."/>
            <person name="Clum A."/>
            <person name="Ohm R."/>
            <person name="Martin F."/>
            <person name="Silar P."/>
            <person name="Natvig D."/>
            <person name="Lalanne C."/>
            <person name="Gautier V."/>
            <person name="Ament-Velasquez S.L."/>
            <person name="Kruys A."/>
            <person name="Hutchinson M.I."/>
            <person name="Powell A.J."/>
            <person name="Barry K."/>
            <person name="Miller A.N."/>
            <person name="Grigoriev I.V."/>
            <person name="Debuchy R."/>
            <person name="Gladieux P."/>
            <person name="Thoren M.H."/>
            <person name="Johannesson H."/>
        </authorList>
    </citation>
    <scope>NUCLEOTIDE SEQUENCE</scope>
    <source>
        <strain evidence="4">CBS 315.58</strain>
    </source>
</reference>
<evidence type="ECO:0000256" key="3">
    <source>
        <dbReference type="SAM" id="MobiDB-lite"/>
    </source>
</evidence>
<protein>
    <recommendedName>
        <fullName evidence="6">Ankyrin repeat protein</fullName>
    </recommendedName>
</protein>
<dbReference type="InterPro" id="IPR036770">
    <property type="entry name" value="Ankyrin_rpt-contain_sf"/>
</dbReference>
<evidence type="ECO:0000313" key="5">
    <source>
        <dbReference type="Proteomes" id="UP001303160"/>
    </source>
</evidence>
<evidence type="ECO:0008006" key="6">
    <source>
        <dbReference type="Google" id="ProtNLM"/>
    </source>
</evidence>
<keyword evidence="2" id="KW-0040">ANK repeat</keyword>
<proteinExistence type="predicted"/>
<keyword evidence="5" id="KW-1185">Reference proteome</keyword>
<keyword evidence="1" id="KW-0677">Repeat</keyword>
<evidence type="ECO:0000256" key="2">
    <source>
        <dbReference type="ARBA" id="ARBA00023043"/>
    </source>
</evidence>
<feature type="region of interest" description="Disordered" evidence="3">
    <location>
        <begin position="378"/>
        <end position="398"/>
    </location>
</feature>
<dbReference type="EMBL" id="MU863934">
    <property type="protein sequence ID" value="KAK4199317.1"/>
    <property type="molecule type" value="Genomic_DNA"/>
</dbReference>
<dbReference type="GO" id="GO:0005634">
    <property type="term" value="C:nucleus"/>
    <property type="evidence" value="ECO:0007669"/>
    <property type="project" value="TreeGrafter"/>
</dbReference>
<dbReference type="PANTHER" id="PTHR24124:SF14">
    <property type="entry name" value="CHROMOSOME UNDETERMINED SCAFFOLD_25, WHOLE GENOME SHOTGUN SEQUENCE"/>
    <property type="match status" value="1"/>
</dbReference>
<gene>
    <name evidence="4" type="ORF">QBC40DRAFT_329502</name>
</gene>
<comment type="caution">
    <text evidence="4">The sequence shown here is derived from an EMBL/GenBank/DDBJ whole genome shotgun (WGS) entry which is preliminary data.</text>
</comment>